<keyword evidence="3" id="KW-1185">Reference proteome</keyword>
<sequence>MRKAMYLGCAMLVVLATTLFASPAKAIGIVLPVPPPQDRIVIDVVTVNGSGCPVGTAAVAMSPDNEAFTVTYSNYIAQVGVGATTTDFRKNCQLNLVVHVPQGFTYAISKVDYRGFASIENGASAVQRANYYFQGSSQTAYTSHPFAGPLADDWQTSDEVPIAAMVWHPCGALRNLNINTELRVSAGTSDPKKTTSFISMDSTDGAINTVYHFQWATCPSS</sequence>
<protein>
    <recommendedName>
        <fullName evidence="4">DUF4360 domain-containing protein</fullName>
    </recommendedName>
</protein>
<evidence type="ECO:0000313" key="2">
    <source>
        <dbReference type="EMBL" id="GIE95615.1"/>
    </source>
</evidence>
<dbReference type="PANTHER" id="PTHR38847:SF1">
    <property type="entry name" value="PSEUDOURIDINE SYNTHASE RSUA_RLUA-LIKE DOMAIN-CONTAINING PROTEIN"/>
    <property type="match status" value="1"/>
</dbReference>
<feature type="signal peptide" evidence="1">
    <location>
        <begin position="1"/>
        <end position="26"/>
    </location>
</feature>
<dbReference type="EMBL" id="BOMV01000034">
    <property type="protein sequence ID" value="GIE95615.1"/>
    <property type="molecule type" value="Genomic_DNA"/>
</dbReference>
<dbReference type="RefSeq" id="WP_203781906.1">
    <property type="nucleotide sequence ID" value="NZ_BOMV01000034.1"/>
</dbReference>
<dbReference type="Proteomes" id="UP000636960">
    <property type="component" value="Unassembled WGS sequence"/>
</dbReference>
<organism evidence="2 3">
    <name type="scientific">Paractinoplanes rishiriensis</name>
    <dbReference type="NCBI Taxonomy" id="1050105"/>
    <lineage>
        <taxon>Bacteria</taxon>
        <taxon>Bacillati</taxon>
        <taxon>Actinomycetota</taxon>
        <taxon>Actinomycetes</taxon>
        <taxon>Micromonosporales</taxon>
        <taxon>Micromonosporaceae</taxon>
        <taxon>Paractinoplanes</taxon>
    </lineage>
</organism>
<dbReference type="InterPro" id="IPR025649">
    <property type="entry name" value="DUF4360"/>
</dbReference>
<evidence type="ECO:0000313" key="3">
    <source>
        <dbReference type="Proteomes" id="UP000636960"/>
    </source>
</evidence>
<dbReference type="AlphaFoldDB" id="A0A919MXE1"/>
<reference evidence="2" key="1">
    <citation type="submission" date="2021-01" db="EMBL/GenBank/DDBJ databases">
        <title>Whole genome shotgun sequence of Actinoplanes rishiriensis NBRC 108556.</title>
        <authorList>
            <person name="Komaki H."/>
            <person name="Tamura T."/>
        </authorList>
    </citation>
    <scope>NUCLEOTIDE SEQUENCE</scope>
    <source>
        <strain evidence="2">NBRC 108556</strain>
    </source>
</reference>
<accession>A0A919MXE1</accession>
<name>A0A919MXE1_9ACTN</name>
<gene>
    <name evidence="2" type="ORF">Ari01nite_30800</name>
</gene>
<dbReference type="PANTHER" id="PTHR38847">
    <property type="match status" value="1"/>
</dbReference>
<proteinExistence type="predicted"/>
<comment type="caution">
    <text evidence="2">The sequence shown here is derived from an EMBL/GenBank/DDBJ whole genome shotgun (WGS) entry which is preliminary data.</text>
</comment>
<keyword evidence="1" id="KW-0732">Signal</keyword>
<evidence type="ECO:0000256" key="1">
    <source>
        <dbReference type="SAM" id="SignalP"/>
    </source>
</evidence>
<feature type="chain" id="PRO_5038077911" description="DUF4360 domain-containing protein" evidence="1">
    <location>
        <begin position="27"/>
        <end position="221"/>
    </location>
</feature>
<dbReference type="Pfam" id="PF14273">
    <property type="entry name" value="DUF4360"/>
    <property type="match status" value="1"/>
</dbReference>
<evidence type="ECO:0008006" key="4">
    <source>
        <dbReference type="Google" id="ProtNLM"/>
    </source>
</evidence>